<dbReference type="InterPro" id="IPR037923">
    <property type="entry name" value="HTH-like"/>
</dbReference>
<keyword evidence="5" id="KW-1185">Reference proteome</keyword>
<dbReference type="GO" id="GO:0003677">
    <property type="term" value="F:DNA binding"/>
    <property type="evidence" value="ECO:0007669"/>
    <property type="project" value="UniProtKB-KW"/>
</dbReference>
<dbReference type="SUPFAM" id="SSF51215">
    <property type="entry name" value="Regulatory protein AraC"/>
    <property type="match status" value="1"/>
</dbReference>
<organism evidence="4 5">
    <name type="scientific">Trichuris trichiura</name>
    <name type="common">Whipworm</name>
    <name type="synonym">Trichocephalus trichiurus</name>
    <dbReference type="NCBI Taxonomy" id="36087"/>
    <lineage>
        <taxon>Eukaryota</taxon>
        <taxon>Metazoa</taxon>
        <taxon>Ecdysozoa</taxon>
        <taxon>Nematoda</taxon>
        <taxon>Enoplea</taxon>
        <taxon>Dorylaimia</taxon>
        <taxon>Trichinellida</taxon>
        <taxon>Trichuridae</taxon>
        <taxon>Trichuris</taxon>
    </lineage>
</organism>
<evidence type="ECO:0000313" key="5">
    <source>
        <dbReference type="Proteomes" id="UP000030665"/>
    </source>
</evidence>
<dbReference type="InterPro" id="IPR013096">
    <property type="entry name" value="Cupin_2"/>
</dbReference>
<gene>
    <name evidence="4" type="ORF">TTRE_0000897901</name>
</gene>
<keyword evidence="2" id="KW-1133">Transmembrane helix</keyword>
<evidence type="ECO:0000256" key="2">
    <source>
        <dbReference type="SAM" id="Phobius"/>
    </source>
</evidence>
<feature type="transmembrane region" description="Helical" evidence="2">
    <location>
        <begin position="7"/>
        <end position="28"/>
    </location>
</feature>
<dbReference type="Pfam" id="PF19700">
    <property type="entry name" value="DUF6198"/>
    <property type="match status" value="1"/>
</dbReference>
<dbReference type="Pfam" id="PF07883">
    <property type="entry name" value="Cupin_2"/>
    <property type="match status" value="1"/>
</dbReference>
<feature type="domain" description="Cupin type-2" evidence="3">
    <location>
        <begin position="165"/>
        <end position="220"/>
    </location>
</feature>
<dbReference type="EMBL" id="HG807220">
    <property type="protein sequence ID" value="CDW60591.1"/>
    <property type="molecule type" value="Genomic_DNA"/>
</dbReference>
<keyword evidence="2" id="KW-0812">Transmembrane</keyword>
<dbReference type="InterPro" id="IPR014710">
    <property type="entry name" value="RmlC-like_jellyroll"/>
</dbReference>
<keyword evidence="1" id="KW-0238">DNA-binding</keyword>
<evidence type="ECO:0000256" key="1">
    <source>
        <dbReference type="ARBA" id="ARBA00023125"/>
    </source>
</evidence>
<dbReference type="PANTHER" id="PTHR43280:SF28">
    <property type="entry name" value="HTH-TYPE TRANSCRIPTIONAL ACTIVATOR RHAS"/>
    <property type="match status" value="1"/>
</dbReference>
<dbReference type="AlphaFoldDB" id="A0A077ZJL6"/>
<feature type="transmembrane region" description="Helical" evidence="2">
    <location>
        <begin position="48"/>
        <end position="66"/>
    </location>
</feature>
<evidence type="ECO:0000259" key="3">
    <source>
        <dbReference type="Pfam" id="PF07883"/>
    </source>
</evidence>
<protein>
    <submittedName>
        <fullName evidence="4">Related to Sterol regulatory element binding prot ein cleavage-activating protein</fullName>
    </submittedName>
</protein>
<proteinExistence type="predicted"/>
<sequence length="375" mass="42511">MVILREVNLPIILQIVPGLAFGGLIDVFVDVFTNLGLPTLMGHYLEQLAFTLLGMVVLSLGVFFEVNSRSILMPGEGLVVALTLRTKKPFGKLKMYTDLTMVAVALVISLLYFQGLVGIREGTIIAALFTVNEAEQEQTEHRIGDFPLAIYHRILDRTRNDELMWHWHEEFQLTFVLSGTLELSVGKETYQIHEKSGIIINSRRLHHAVPLTETAEYVCIDFSSHFLNEQLYQSTIKPLQDKQNFICRLLTLAPHQQAILQEIAETPQAYNFLKIYELILSCLNEIGNSPASSEKKEDQDIYQLLNFVHQNFQQDITVAAIAQAYTNQSPMNYTIDYRLLKAKERLLETEETISEICFASEAVSEEVCGGCLEYT</sequence>
<feature type="transmembrane region" description="Helical" evidence="2">
    <location>
        <begin position="95"/>
        <end position="113"/>
    </location>
</feature>
<dbReference type="PANTHER" id="PTHR43280">
    <property type="entry name" value="ARAC-FAMILY TRANSCRIPTIONAL REGULATOR"/>
    <property type="match status" value="1"/>
</dbReference>
<reference evidence="4" key="2">
    <citation type="submission" date="2014-03" db="EMBL/GenBank/DDBJ databases">
        <title>The whipworm genome and dual-species transcriptomics of an intimate host-pathogen interaction.</title>
        <authorList>
            <person name="Foth B.J."/>
            <person name="Tsai I.J."/>
            <person name="Reid A.J."/>
            <person name="Bancroft A.J."/>
            <person name="Nichol S."/>
            <person name="Tracey A."/>
            <person name="Holroyd N."/>
            <person name="Cotton J.A."/>
            <person name="Stanley E.J."/>
            <person name="Zarowiecki M."/>
            <person name="Liu J.Z."/>
            <person name="Huckvale T."/>
            <person name="Cooper P.J."/>
            <person name="Grencis R.K."/>
            <person name="Berriman M."/>
        </authorList>
    </citation>
    <scope>NUCLEOTIDE SEQUENCE [LARGE SCALE GENOMIC DNA]</scope>
</reference>
<dbReference type="Proteomes" id="UP000030665">
    <property type="component" value="Unassembled WGS sequence"/>
</dbReference>
<accession>A0A077ZJL6</accession>
<dbReference type="Gene3D" id="2.60.120.10">
    <property type="entry name" value="Jelly Rolls"/>
    <property type="match status" value="1"/>
</dbReference>
<name>A0A077ZJL6_TRITR</name>
<dbReference type="InterPro" id="IPR038750">
    <property type="entry name" value="YczE/YyaS-like"/>
</dbReference>
<evidence type="ECO:0000313" key="4">
    <source>
        <dbReference type="EMBL" id="CDW60591.1"/>
    </source>
</evidence>
<reference evidence="4" key="1">
    <citation type="submission" date="2014-01" db="EMBL/GenBank/DDBJ databases">
        <authorList>
            <person name="Aslett M."/>
        </authorList>
    </citation>
    <scope>NUCLEOTIDE SEQUENCE</scope>
</reference>
<keyword evidence="2" id="KW-0472">Membrane</keyword>